<gene>
    <name evidence="1" type="ORF">ACFOPI_07410</name>
</gene>
<sequence>MNLPTTLSKPAWTFDELCAVLGLPPATLELIARQEPAPPFFLLGRRRYILQADALEWLQDVRNARPWVPRKNNRR</sequence>
<reference evidence="2" key="1">
    <citation type="journal article" date="2019" name="Int. J. Syst. Evol. Microbiol.">
        <title>The Global Catalogue of Microorganisms (GCM) 10K type strain sequencing project: providing services to taxonomists for standard genome sequencing and annotation.</title>
        <authorList>
            <consortium name="The Broad Institute Genomics Platform"/>
            <consortium name="The Broad Institute Genome Sequencing Center for Infectious Disease"/>
            <person name="Wu L."/>
            <person name="Ma J."/>
        </authorList>
    </citation>
    <scope>NUCLEOTIDE SEQUENCE [LARGE SCALE GENOMIC DNA]</scope>
    <source>
        <strain evidence="2">KCTC 42501</strain>
    </source>
</reference>
<dbReference type="RefSeq" id="WP_382172549.1">
    <property type="nucleotide sequence ID" value="NZ_JBHRXX010000002.1"/>
</dbReference>
<keyword evidence="2" id="KW-1185">Reference proteome</keyword>
<evidence type="ECO:0000313" key="1">
    <source>
        <dbReference type="EMBL" id="MFC3683418.1"/>
    </source>
</evidence>
<name>A0ABV7W0T4_9BURK</name>
<dbReference type="EMBL" id="JBHRXX010000002">
    <property type="protein sequence ID" value="MFC3683418.1"/>
    <property type="molecule type" value="Genomic_DNA"/>
</dbReference>
<comment type="caution">
    <text evidence="1">The sequence shown here is derived from an EMBL/GenBank/DDBJ whole genome shotgun (WGS) entry which is preliminary data.</text>
</comment>
<evidence type="ECO:0008006" key="3">
    <source>
        <dbReference type="Google" id="ProtNLM"/>
    </source>
</evidence>
<evidence type="ECO:0000313" key="2">
    <source>
        <dbReference type="Proteomes" id="UP001595729"/>
    </source>
</evidence>
<accession>A0ABV7W0T4</accession>
<proteinExistence type="predicted"/>
<dbReference type="Proteomes" id="UP001595729">
    <property type="component" value="Unassembled WGS sequence"/>
</dbReference>
<protein>
    <recommendedName>
        <fullName evidence="3">Helix-turn-helix domain-containing protein</fullName>
    </recommendedName>
</protein>
<organism evidence="1 2">
    <name type="scientific">Hydrogenophaga luteola</name>
    <dbReference type="NCBI Taxonomy" id="1591122"/>
    <lineage>
        <taxon>Bacteria</taxon>
        <taxon>Pseudomonadati</taxon>
        <taxon>Pseudomonadota</taxon>
        <taxon>Betaproteobacteria</taxon>
        <taxon>Burkholderiales</taxon>
        <taxon>Comamonadaceae</taxon>
        <taxon>Hydrogenophaga</taxon>
    </lineage>
</organism>